<reference evidence="1" key="1">
    <citation type="submission" date="2020-12" db="EMBL/GenBank/DDBJ databases">
        <title>Desulfobium dissulfuricans gen. nov., sp. nov., a novel mesophilic, sulfate-reducing bacterium isolated from a deep-sea hydrothermal vent.</title>
        <authorList>
            <person name="Hashimoto Y."/>
            <person name="Tame A."/>
            <person name="Sawayama S."/>
            <person name="Miyazaki J."/>
            <person name="Takai K."/>
            <person name="Nakagawa S."/>
        </authorList>
    </citation>
    <scope>NUCLEOTIDE SEQUENCE</scope>
    <source>
        <strain evidence="1">GF1</strain>
    </source>
</reference>
<evidence type="ECO:0000313" key="1">
    <source>
        <dbReference type="EMBL" id="BCO07718.1"/>
    </source>
</evidence>
<proteinExistence type="predicted"/>
<dbReference type="PANTHER" id="PTHR36529:SF1">
    <property type="entry name" value="GLYCOSYLTRANSFERASE"/>
    <property type="match status" value="1"/>
</dbReference>
<dbReference type="Proteomes" id="UP001063350">
    <property type="component" value="Chromosome"/>
</dbReference>
<dbReference type="KEGG" id="ddu:GF1_00940"/>
<dbReference type="RefSeq" id="WP_267927665.1">
    <property type="nucleotide sequence ID" value="NZ_AP024233.1"/>
</dbReference>
<dbReference type="AlphaFoldDB" id="A0A915TXF6"/>
<dbReference type="Gene3D" id="3.90.550.10">
    <property type="entry name" value="Spore Coat Polysaccharide Biosynthesis Protein SpsA, Chain A"/>
    <property type="match status" value="1"/>
</dbReference>
<evidence type="ECO:0008006" key="3">
    <source>
        <dbReference type="Google" id="ProtNLM"/>
    </source>
</evidence>
<dbReference type="InterPro" id="IPR018641">
    <property type="entry name" value="Trfase_1_rSAM/seldom-assoc"/>
</dbReference>
<dbReference type="NCBIfam" id="TIGR04282">
    <property type="entry name" value="glyco_like_cofC"/>
    <property type="match status" value="1"/>
</dbReference>
<dbReference type="EMBL" id="AP024233">
    <property type="protein sequence ID" value="BCO07718.1"/>
    <property type="molecule type" value="Genomic_DNA"/>
</dbReference>
<dbReference type="PANTHER" id="PTHR36529">
    <property type="entry name" value="SLL1095 PROTEIN"/>
    <property type="match status" value="1"/>
</dbReference>
<evidence type="ECO:0000313" key="2">
    <source>
        <dbReference type="Proteomes" id="UP001063350"/>
    </source>
</evidence>
<keyword evidence="2" id="KW-1185">Reference proteome</keyword>
<sequence>MDTLHAEQLIIFTRYPRPGEVKTRLIPALGPEGATDLHRTLTERMMTSGRILASLRPVDLHIFYTGADISLMQQWLGSEATYHVQEGATLGERMAHALETMIEAGGSRILLVGSDCPFLDPDLLATALDRLRHKDAVLGPAVDGGYYLIGIHRGVKVHALRHLFENIPWGSSRVFARTMERIREAGLSCSLLPRHRDIDRPDDLAHLHHHPGVQ</sequence>
<protein>
    <recommendedName>
        <fullName evidence="3">Glycosyltransferase</fullName>
    </recommendedName>
</protein>
<gene>
    <name evidence="1" type="ORF">GF1_00940</name>
</gene>
<accession>A0A915TXF6</accession>
<name>A0A915TXF6_9BACT</name>
<organism evidence="1 2">
    <name type="scientific">Desulfolithobacter dissulfuricans</name>
    <dbReference type="NCBI Taxonomy" id="2795293"/>
    <lineage>
        <taxon>Bacteria</taxon>
        <taxon>Pseudomonadati</taxon>
        <taxon>Thermodesulfobacteriota</taxon>
        <taxon>Desulfobulbia</taxon>
        <taxon>Desulfobulbales</taxon>
        <taxon>Desulfobulbaceae</taxon>
        <taxon>Desulfolithobacter</taxon>
    </lineage>
</organism>
<dbReference type="Pfam" id="PF09837">
    <property type="entry name" value="DUF2064"/>
    <property type="match status" value="1"/>
</dbReference>
<dbReference type="InterPro" id="IPR029044">
    <property type="entry name" value="Nucleotide-diphossugar_trans"/>
</dbReference>
<dbReference type="SUPFAM" id="SSF53448">
    <property type="entry name" value="Nucleotide-diphospho-sugar transferases"/>
    <property type="match status" value="1"/>
</dbReference>